<keyword evidence="2" id="KW-1185">Reference proteome</keyword>
<name>A0A0C1TSY0_9BACT</name>
<sequence>MSTPAMFNSPKLHDMWDRFILPYFSGEHLTVATELVELLDCEGIFIESIIEHDNHEEPDNWLKPHAFEVLKQVSLAEHVARVVEEAVTIVHPKQLLLYRSLVIAALGSDIAKLPSVPKQMQCHPMDSWIFTAKLIGNRLNSPEIKAISLAIRAHHIEIASENSVGNSIFDPLRRAHINARISELYDLEINLGQLAREWRKIPLLPLNYELSTGVLPESAGPMPVTKRIPKDMDLWWLDVGSFINALAKVVDRCPPGDFAISRRRGRVYFAPHTFYRVFRSYALENGWKNVLLFDSDPFERQLLMKFLVKQLYDAGAILGNYPELGMYYLVHFVWYGKGKYSHMPLIAFDQSVFPRSILARNKSRPGWLAKVKRIWPVGQKGTSRLNLIDEDALSEDEW</sequence>
<gene>
    <name evidence="1" type="ORF">SE37_15535</name>
</gene>
<dbReference type="SUPFAM" id="SSF109604">
    <property type="entry name" value="HD-domain/PDEase-like"/>
    <property type="match status" value="1"/>
</dbReference>
<evidence type="ECO:0000313" key="1">
    <source>
        <dbReference type="EMBL" id="KIE43934.1"/>
    </source>
</evidence>
<reference evidence="1 2" key="1">
    <citation type="submission" date="2015-01" db="EMBL/GenBank/DDBJ databases">
        <title>Genome sequence of the anaerobic bacterium Geobacter soli GSS01, a dissimilatory Fe(III) reducer from soil.</title>
        <authorList>
            <person name="Yang G."/>
            <person name="Zhou S."/>
        </authorList>
    </citation>
    <scope>NUCLEOTIDE SEQUENCE [LARGE SCALE GENOMIC DNA]</scope>
    <source>
        <strain evidence="1 2">GSS01</strain>
    </source>
</reference>
<dbReference type="AlphaFoldDB" id="A0A0C1TSY0"/>
<evidence type="ECO:0000313" key="2">
    <source>
        <dbReference type="Proteomes" id="UP000031433"/>
    </source>
</evidence>
<dbReference type="EMBL" id="JXBL01000001">
    <property type="protein sequence ID" value="KIE43934.1"/>
    <property type="molecule type" value="Genomic_DNA"/>
</dbReference>
<dbReference type="RefSeq" id="WP_039647805.1">
    <property type="nucleotide sequence ID" value="NZ_JXBL01000001.1"/>
</dbReference>
<dbReference type="Proteomes" id="UP000031433">
    <property type="component" value="Unassembled WGS sequence"/>
</dbReference>
<proteinExistence type="predicted"/>
<accession>A0A0C1TSY0</accession>
<comment type="caution">
    <text evidence="1">The sequence shown here is derived from an EMBL/GenBank/DDBJ whole genome shotgun (WGS) entry which is preliminary data.</text>
</comment>
<protein>
    <submittedName>
        <fullName evidence="1">Uncharacterized protein</fullName>
    </submittedName>
</protein>
<organism evidence="1 2">
    <name type="scientific">Geobacter soli</name>
    <dbReference type="NCBI Taxonomy" id="1510391"/>
    <lineage>
        <taxon>Bacteria</taxon>
        <taxon>Pseudomonadati</taxon>
        <taxon>Thermodesulfobacteriota</taxon>
        <taxon>Desulfuromonadia</taxon>
        <taxon>Geobacterales</taxon>
        <taxon>Geobacteraceae</taxon>
        <taxon>Geobacter</taxon>
    </lineage>
</organism>